<comment type="catalytic activity">
    <reaction evidence="9 10">
        <text>uridine(1498) in 16S rRNA + S-adenosyl-L-methionine = N(3)-methyluridine(1498) in 16S rRNA + S-adenosyl-L-homocysteine + H(+)</text>
        <dbReference type="Rhea" id="RHEA:42920"/>
        <dbReference type="Rhea" id="RHEA-COMP:10283"/>
        <dbReference type="Rhea" id="RHEA-COMP:10284"/>
        <dbReference type="ChEBI" id="CHEBI:15378"/>
        <dbReference type="ChEBI" id="CHEBI:57856"/>
        <dbReference type="ChEBI" id="CHEBI:59789"/>
        <dbReference type="ChEBI" id="CHEBI:65315"/>
        <dbReference type="ChEBI" id="CHEBI:74502"/>
        <dbReference type="EC" id="2.1.1.193"/>
    </reaction>
</comment>
<dbReference type="PANTHER" id="PTHR30027:SF3">
    <property type="entry name" value="16S RRNA (URACIL(1498)-N(3))-METHYLTRANSFERASE"/>
    <property type="match status" value="1"/>
</dbReference>
<dbReference type="Gene3D" id="2.40.240.20">
    <property type="entry name" value="Hypothetical PUA domain-like, domain 1"/>
    <property type="match status" value="1"/>
</dbReference>
<sequence length="238" mass="27194">MHLFYEPDIQQRLFLSEEESRHAVKVLRLSTGDTLKIVDGKGFRYEAEIVDPNPKRCSVRIRSVEQEATVRSFSIHLAIAPTKDLDRIEWMLEKCVEVGVDQVSFIRTRRTDERYWKGKSIHLDRLEKIAVSALKQSLKLTMPRVEGLIPWDAFLENLPADRQKLIAHLENEDRQLLKYRATPGGSYVILIGPEGDFTTQEIAEAKEKGFLAVSLGESRLRTETAGLIAVHTLDLLNQ</sequence>
<dbReference type="PIRSF" id="PIRSF015601">
    <property type="entry name" value="MTase_slr0722"/>
    <property type="match status" value="1"/>
</dbReference>
<feature type="domain" description="Ribosomal RNA small subunit methyltransferase E PUA-like" evidence="12">
    <location>
        <begin position="15"/>
        <end position="61"/>
    </location>
</feature>
<keyword evidence="5 10" id="KW-0489">Methyltransferase</keyword>
<protein>
    <recommendedName>
        <fullName evidence="10">Ribosomal RNA small subunit methyltransferase E</fullName>
        <ecNumber evidence="10">2.1.1.193</ecNumber>
    </recommendedName>
</protein>
<feature type="domain" description="Ribosomal RNA small subunit methyltransferase E methyltransferase" evidence="11">
    <location>
        <begin position="73"/>
        <end position="233"/>
    </location>
</feature>
<dbReference type="Gene3D" id="3.40.1280.10">
    <property type="match status" value="1"/>
</dbReference>
<dbReference type="InterPro" id="IPR046886">
    <property type="entry name" value="RsmE_MTase_dom"/>
</dbReference>
<evidence type="ECO:0000259" key="11">
    <source>
        <dbReference type="Pfam" id="PF04452"/>
    </source>
</evidence>
<evidence type="ECO:0000256" key="7">
    <source>
        <dbReference type="ARBA" id="ARBA00022691"/>
    </source>
</evidence>
<dbReference type="Pfam" id="PF20260">
    <property type="entry name" value="PUA_4"/>
    <property type="match status" value="1"/>
</dbReference>
<comment type="function">
    <text evidence="8 10">Specifically methylates the N3 position of the uracil ring of uridine 1498 (m3U1498) in 16S rRNA. Acts on the fully assembled 30S ribosomal subunit.</text>
</comment>
<dbReference type="RefSeq" id="WP_104711710.1">
    <property type="nucleotide sequence ID" value="NZ_PTRA01000001.1"/>
</dbReference>
<dbReference type="EC" id="2.1.1.193" evidence="10"/>
<name>A0A2S7IQB8_9BACT</name>
<dbReference type="EMBL" id="PTRA01000001">
    <property type="protein sequence ID" value="PQA59882.1"/>
    <property type="molecule type" value="Genomic_DNA"/>
</dbReference>
<comment type="caution">
    <text evidence="13">The sequence shown here is derived from an EMBL/GenBank/DDBJ whole genome shotgun (WGS) entry which is preliminary data.</text>
</comment>
<dbReference type="NCBIfam" id="NF008702">
    <property type="entry name" value="PRK11713.6-1"/>
    <property type="match status" value="1"/>
</dbReference>
<gene>
    <name evidence="13" type="ORF">C5O19_09740</name>
</gene>
<organism evidence="13 14">
    <name type="scientific">Siphonobacter curvatus</name>
    <dbReference type="NCBI Taxonomy" id="2094562"/>
    <lineage>
        <taxon>Bacteria</taxon>
        <taxon>Pseudomonadati</taxon>
        <taxon>Bacteroidota</taxon>
        <taxon>Cytophagia</taxon>
        <taxon>Cytophagales</taxon>
        <taxon>Cytophagaceae</taxon>
        <taxon>Siphonobacter</taxon>
    </lineage>
</organism>
<proteinExistence type="inferred from homology"/>
<keyword evidence="7 10" id="KW-0949">S-adenosyl-L-methionine</keyword>
<dbReference type="Proteomes" id="UP000239590">
    <property type="component" value="Unassembled WGS sequence"/>
</dbReference>
<dbReference type="GO" id="GO:0070042">
    <property type="term" value="F:rRNA (uridine-N3-)-methyltransferase activity"/>
    <property type="evidence" value="ECO:0007669"/>
    <property type="project" value="TreeGrafter"/>
</dbReference>
<dbReference type="NCBIfam" id="TIGR00046">
    <property type="entry name" value="RsmE family RNA methyltransferase"/>
    <property type="match status" value="1"/>
</dbReference>
<evidence type="ECO:0000259" key="12">
    <source>
        <dbReference type="Pfam" id="PF20260"/>
    </source>
</evidence>
<dbReference type="SUPFAM" id="SSF75217">
    <property type="entry name" value="alpha/beta knot"/>
    <property type="match status" value="1"/>
</dbReference>
<dbReference type="AlphaFoldDB" id="A0A2S7IQB8"/>
<keyword evidence="14" id="KW-1185">Reference proteome</keyword>
<evidence type="ECO:0000313" key="14">
    <source>
        <dbReference type="Proteomes" id="UP000239590"/>
    </source>
</evidence>
<evidence type="ECO:0000256" key="3">
    <source>
        <dbReference type="ARBA" id="ARBA00022490"/>
    </source>
</evidence>
<dbReference type="CDD" id="cd18084">
    <property type="entry name" value="RsmE-like"/>
    <property type="match status" value="1"/>
</dbReference>
<dbReference type="InterPro" id="IPR015947">
    <property type="entry name" value="PUA-like_sf"/>
</dbReference>
<evidence type="ECO:0000313" key="13">
    <source>
        <dbReference type="EMBL" id="PQA59882.1"/>
    </source>
</evidence>
<comment type="similarity">
    <text evidence="2 10">Belongs to the RNA methyltransferase RsmE family.</text>
</comment>
<dbReference type="InterPro" id="IPR029028">
    <property type="entry name" value="Alpha/beta_knot_MTases"/>
</dbReference>
<evidence type="ECO:0000256" key="2">
    <source>
        <dbReference type="ARBA" id="ARBA00005528"/>
    </source>
</evidence>
<evidence type="ECO:0000256" key="10">
    <source>
        <dbReference type="PIRNR" id="PIRNR015601"/>
    </source>
</evidence>
<dbReference type="OrthoDB" id="9815641at2"/>
<dbReference type="Pfam" id="PF04452">
    <property type="entry name" value="Methyltrans_RNA"/>
    <property type="match status" value="1"/>
</dbReference>
<keyword evidence="6 10" id="KW-0808">Transferase</keyword>
<comment type="subcellular location">
    <subcellularLocation>
        <location evidence="1 10">Cytoplasm</location>
    </subcellularLocation>
</comment>
<keyword evidence="4 10" id="KW-0698">rRNA processing</keyword>
<accession>A0A2S7IQB8</accession>
<reference evidence="14" key="1">
    <citation type="submission" date="2018-02" db="EMBL/GenBank/DDBJ databases">
        <title>Genome sequencing of Solimonas sp. HR-BB.</title>
        <authorList>
            <person name="Lee Y."/>
            <person name="Jeon C.O."/>
        </authorList>
    </citation>
    <scope>NUCLEOTIDE SEQUENCE [LARGE SCALE GENOMIC DNA]</scope>
    <source>
        <strain evidence="14">HR-U</strain>
    </source>
</reference>
<dbReference type="SUPFAM" id="SSF88697">
    <property type="entry name" value="PUA domain-like"/>
    <property type="match status" value="1"/>
</dbReference>
<dbReference type="PANTHER" id="PTHR30027">
    <property type="entry name" value="RIBOSOMAL RNA SMALL SUBUNIT METHYLTRANSFERASE E"/>
    <property type="match status" value="1"/>
</dbReference>
<dbReference type="GO" id="GO:0005737">
    <property type="term" value="C:cytoplasm"/>
    <property type="evidence" value="ECO:0007669"/>
    <property type="project" value="UniProtKB-SubCell"/>
</dbReference>
<evidence type="ECO:0000256" key="6">
    <source>
        <dbReference type="ARBA" id="ARBA00022679"/>
    </source>
</evidence>
<evidence type="ECO:0000256" key="9">
    <source>
        <dbReference type="ARBA" id="ARBA00047944"/>
    </source>
</evidence>
<evidence type="ECO:0000256" key="8">
    <source>
        <dbReference type="ARBA" id="ARBA00025699"/>
    </source>
</evidence>
<dbReference type="InterPro" id="IPR006700">
    <property type="entry name" value="RsmE"/>
</dbReference>
<dbReference type="GO" id="GO:0070475">
    <property type="term" value="P:rRNA base methylation"/>
    <property type="evidence" value="ECO:0007669"/>
    <property type="project" value="TreeGrafter"/>
</dbReference>
<keyword evidence="3 10" id="KW-0963">Cytoplasm</keyword>
<dbReference type="InterPro" id="IPR046887">
    <property type="entry name" value="RsmE_PUA-like"/>
</dbReference>
<evidence type="ECO:0000256" key="1">
    <source>
        <dbReference type="ARBA" id="ARBA00004496"/>
    </source>
</evidence>
<evidence type="ECO:0000256" key="4">
    <source>
        <dbReference type="ARBA" id="ARBA00022552"/>
    </source>
</evidence>
<evidence type="ECO:0000256" key="5">
    <source>
        <dbReference type="ARBA" id="ARBA00022603"/>
    </source>
</evidence>
<dbReference type="InterPro" id="IPR029026">
    <property type="entry name" value="tRNA_m1G_MTases_N"/>
</dbReference>